<gene>
    <name evidence="1" type="ORF">AOB46_21915</name>
</gene>
<reference evidence="2" key="2">
    <citation type="submission" date="2015-09" db="EMBL/GenBank/DDBJ databases">
        <title>Draft genome sequence of a multidrug-resistant Chryseobacterium indologenes isolate from Malaysia.</title>
        <authorList>
            <person name="Yu C.Y."/>
            <person name="Ang G.Y."/>
            <person name="Chan K.-G."/>
        </authorList>
    </citation>
    <scope>NUCLEOTIDE SEQUENCE [LARGE SCALE GENOMIC DNA]</scope>
    <source>
        <strain evidence="2">CI_885</strain>
    </source>
</reference>
<dbReference type="EMBL" id="LJOD01000025">
    <property type="protein sequence ID" value="KPE49099.1"/>
    <property type="molecule type" value="Genomic_DNA"/>
</dbReference>
<dbReference type="Proteomes" id="UP000037953">
    <property type="component" value="Unassembled WGS sequence"/>
</dbReference>
<evidence type="ECO:0000313" key="1">
    <source>
        <dbReference type="EMBL" id="KPE49099.1"/>
    </source>
</evidence>
<evidence type="ECO:0000313" key="2">
    <source>
        <dbReference type="Proteomes" id="UP000037953"/>
    </source>
</evidence>
<dbReference type="AlphaFoldDB" id="A0A0N0ZUD7"/>
<organism evidence="1 2">
    <name type="scientific">Chryseobacterium indologenes</name>
    <name type="common">Flavobacterium indologenes</name>
    <dbReference type="NCBI Taxonomy" id="253"/>
    <lineage>
        <taxon>Bacteria</taxon>
        <taxon>Pseudomonadati</taxon>
        <taxon>Bacteroidota</taxon>
        <taxon>Flavobacteriia</taxon>
        <taxon>Flavobacteriales</taxon>
        <taxon>Weeksellaceae</taxon>
        <taxon>Chryseobacterium group</taxon>
        <taxon>Chryseobacterium</taxon>
    </lineage>
</organism>
<dbReference type="Gene3D" id="3.80.10.10">
    <property type="entry name" value="Ribonuclease Inhibitor"/>
    <property type="match status" value="1"/>
</dbReference>
<comment type="caution">
    <text evidence="1">The sequence shown here is derived from an EMBL/GenBank/DDBJ whole genome shotgun (WGS) entry which is preliminary data.</text>
</comment>
<dbReference type="InterPro" id="IPR032675">
    <property type="entry name" value="LRR_dom_sf"/>
</dbReference>
<evidence type="ECO:0008006" key="3">
    <source>
        <dbReference type="Google" id="ProtNLM"/>
    </source>
</evidence>
<reference evidence="1 2" key="1">
    <citation type="journal article" date="2015" name="Genom Data">
        <title>Draft genome sequence of a multidrug-resistant Chryseobacterium indologenes isolate from Malaysia.</title>
        <authorList>
            <person name="Yu C.Y."/>
            <person name="Ang G.Y."/>
            <person name="Cheng H.J."/>
            <person name="Cheong Y.M."/>
            <person name="Yin W.F."/>
            <person name="Chan K.G."/>
        </authorList>
    </citation>
    <scope>NUCLEOTIDE SEQUENCE [LARGE SCALE GENOMIC DNA]</scope>
    <source>
        <strain evidence="1 2">CI_885</strain>
    </source>
</reference>
<name>A0A0N0ZUD7_CHRID</name>
<dbReference type="PATRIC" id="fig|253.9.peg.2808"/>
<accession>A0A0N0ZUD7</accession>
<protein>
    <recommendedName>
        <fullName evidence="3">Leucine-rich repeat domain-containing protein</fullName>
    </recommendedName>
</protein>
<sequence length="350" mass="40498">MPENKGILITSNFSEIQKWMDLGINPKVEYIPVTISSFRNYEVKSLGFDKVENEYFQSIKDLFPGLKFETVSFHESSIDLSNVLIDVKHLLIGEKSKFNISKNNFKGLEEITFLSIKSFKGKVITQLDTVQKAVLWDSTKTSSLPEMFPNLIELVINKGALTEVDLRNNKHLEKLEVHYCTKLERILLPDKHKLNEVFIDNCKNLDVNNLPSAVTRVWPPRKETIKKKHSDINLKSTENQHIDSLISNLKKNMEDYMHENDPAYAQNDIDECILIISDYLDGIFDTTSRENAMEIVKKTVLKLNVLNQKCHYSLIETNEREQIAEIIILAGNEMGYNAIDEDITEEWREW</sequence>
<proteinExistence type="predicted"/>